<proteinExistence type="predicted"/>
<dbReference type="NCBIfam" id="TIGR02466">
    <property type="entry name" value="TIGR02466 family protein"/>
    <property type="match status" value="1"/>
</dbReference>
<sequence>MEIIENVTSKNMWPTTTYTFTVNNIDNEHIKNKVLEREQKGLGFRFDPIQGGGWQSNKDLLDNEFSFLKKSLLIGVNEILSQIYVDDASIKMINSWANISRKGECTMPHIHEESNWSCVYYVTPTDDANLYLKDPRLLEYMDKSHHYLKQPYTNVIRKRPFEAGEAILIPSWLEHGVGAGTKDAIRISIASNFLIER</sequence>
<dbReference type="AlphaFoldDB" id="A0A1B0Z2W0"/>
<dbReference type="EMBL" id="KT997799">
    <property type="protein sequence ID" value="ANO58125.1"/>
    <property type="molecule type" value="Genomic_DNA"/>
</dbReference>
<name>A0A1B0Z2W0_9BACT</name>
<evidence type="ECO:0000313" key="1">
    <source>
        <dbReference type="EMBL" id="ANO58125.1"/>
    </source>
</evidence>
<evidence type="ECO:0008006" key="2">
    <source>
        <dbReference type="Google" id="ProtNLM"/>
    </source>
</evidence>
<organism evidence="1">
    <name type="scientific">uncultured Bacteroidota bacterium</name>
    <dbReference type="NCBI Taxonomy" id="152509"/>
    <lineage>
        <taxon>Bacteria</taxon>
        <taxon>Pseudomonadati</taxon>
        <taxon>Bacteroidota</taxon>
        <taxon>environmental samples</taxon>
    </lineage>
</organism>
<dbReference type="Pfam" id="PF13759">
    <property type="entry name" value="2OG-FeII_Oxy_5"/>
    <property type="match status" value="1"/>
</dbReference>
<dbReference type="Gene3D" id="2.60.120.620">
    <property type="entry name" value="q2cbj1_9rhob like domain"/>
    <property type="match status" value="1"/>
</dbReference>
<dbReference type="InterPro" id="IPR012668">
    <property type="entry name" value="CHP02466"/>
</dbReference>
<protein>
    <recommendedName>
        <fullName evidence="2">JmjC domain-containing protein</fullName>
    </recommendedName>
</protein>
<reference evidence="1" key="1">
    <citation type="submission" date="2015-11" db="EMBL/GenBank/DDBJ databases">
        <title>Genomes of Abundant and Widespread Viruses from the Deep Ocean.</title>
        <authorList>
            <person name="Mizuno C.M."/>
            <person name="Ghai R."/>
            <person name="Saghai A."/>
            <person name="Lopez-Garcia P."/>
            <person name="Rodriguez-Valera F."/>
        </authorList>
    </citation>
    <scope>NUCLEOTIDE SEQUENCE</scope>
</reference>
<accession>A0A1B0Z2W0</accession>